<dbReference type="OrthoDB" id="2916470at2"/>
<dbReference type="EMBL" id="NKHG01000135">
    <property type="protein sequence ID" value="PCK17674.1"/>
    <property type="molecule type" value="Genomic_DNA"/>
</dbReference>
<accession>A0A2A5IJU4</accession>
<dbReference type="Proteomes" id="UP000228754">
    <property type="component" value="Unassembled WGS sequence"/>
</dbReference>
<evidence type="ECO:0000313" key="1">
    <source>
        <dbReference type="EMBL" id="PCK17674.1"/>
    </source>
</evidence>
<comment type="caution">
    <text evidence="1">The sequence shown here is derived from an EMBL/GenBank/DDBJ whole genome shotgun (WGS) entry which is preliminary data.</text>
</comment>
<name>A0A2A5IJU4_BACPU</name>
<protein>
    <submittedName>
        <fullName evidence="1">Uncharacterized protein</fullName>
    </submittedName>
</protein>
<evidence type="ECO:0000313" key="2">
    <source>
        <dbReference type="Proteomes" id="UP000228754"/>
    </source>
</evidence>
<organism evidence="1 2">
    <name type="scientific">Bacillus pumilus</name>
    <name type="common">Bacillus mesentericus</name>
    <dbReference type="NCBI Taxonomy" id="1408"/>
    <lineage>
        <taxon>Bacteria</taxon>
        <taxon>Bacillati</taxon>
        <taxon>Bacillota</taxon>
        <taxon>Bacilli</taxon>
        <taxon>Bacillales</taxon>
        <taxon>Bacillaceae</taxon>
        <taxon>Bacillus</taxon>
    </lineage>
</organism>
<dbReference type="AlphaFoldDB" id="A0A2A5IJU4"/>
<proteinExistence type="predicted"/>
<reference evidence="1 2" key="1">
    <citation type="submission" date="2017-06" db="EMBL/GenBank/DDBJ databases">
        <title>Draft Genome Sequence of Bacillus sp Strain 36R Isolated from saline sediment at Atanasia, Sonora, Mexico.</title>
        <authorList>
            <person name="Sanchez Diaz R."/>
            <person name="Quiroz Macias M.E."/>
            <person name="Ibarra Gamez J.C."/>
            <person name="Enciso Ibarra J."/>
            <person name="Gomez Gil B."/>
            <person name="Galaviz Silva L."/>
        </authorList>
    </citation>
    <scope>NUCLEOTIDE SEQUENCE [LARGE SCALE GENOMIC DNA]</scope>
    <source>
        <strain evidence="1 2">36R_ATNSAL</strain>
    </source>
</reference>
<gene>
    <name evidence="1" type="ORF">CEY02_19770</name>
</gene>
<sequence length="159" mass="18087">MTTQKLTLDHIKDGNKKYDENVKVQLDDNFHVHIYPNFDPVKITQIINMALKDVVEIESNKKIKHKLNIVDLLSIYAILTFSDIADIPQGIVSKVNLITELVKSPYFKLISGSFPEESFESINEKLLSMTEGAIRTQEALTDKANQEILQKVQKLTEVS</sequence>